<feature type="domain" description="Thioredoxin" evidence="2">
    <location>
        <begin position="95"/>
        <end position="207"/>
    </location>
</feature>
<dbReference type="Proteomes" id="UP000735302">
    <property type="component" value="Unassembled WGS sequence"/>
</dbReference>
<evidence type="ECO:0000256" key="1">
    <source>
        <dbReference type="ARBA" id="ARBA00023157"/>
    </source>
</evidence>
<evidence type="ECO:0000313" key="3">
    <source>
        <dbReference type="EMBL" id="GFN75849.1"/>
    </source>
</evidence>
<dbReference type="CDD" id="cd02947">
    <property type="entry name" value="TRX_family"/>
    <property type="match status" value="1"/>
</dbReference>
<name>A0AAV3XZF8_9GAST</name>
<keyword evidence="1" id="KW-1015">Disulfide bond</keyword>
<gene>
    <name evidence="3" type="ORF">PoB_000235500</name>
</gene>
<dbReference type="Pfam" id="PF00085">
    <property type="entry name" value="Thioredoxin"/>
    <property type="match status" value="1"/>
</dbReference>
<keyword evidence="4" id="KW-1185">Reference proteome</keyword>
<dbReference type="PROSITE" id="PS51352">
    <property type="entry name" value="THIOREDOXIN_2"/>
    <property type="match status" value="1"/>
</dbReference>
<protein>
    <submittedName>
        <fullName evidence="3">Thioredoxin</fullName>
    </submittedName>
</protein>
<accession>A0AAV3XZF8</accession>
<dbReference type="AlphaFoldDB" id="A0AAV3XZF8"/>
<dbReference type="EMBL" id="BLXT01000300">
    <property type="protein sequence ID" value="GFN75849.1"/>
    <property type="molecule type" value="Genomic_DNA"/>
</dbReference>
<evidence type="ECO:0000313" key="4">
    <source>
        <dbReference type="Proteomes" id="UP000735302"/>
    </source>
</evidence>
<dbReference type="InterPro" id="IPR036249">
    <property type="entry name" value="Thioredoxin-like_sf"/>
</dbReference>
<dbReference type="SUPFAM" id="SSF52833">
    <property type="entry name" value="Thioredoxin-like"/>
    <property type="match status" value="1"/>
</dbReference>
<dbReference type="InterPro" id="IPR013766">
    <property type="entry name" value="Thioredoxin_domain"/>
</dbReference>
<dbReference type="PANTHER" id="PTHR46115">
    <property type="entry name" value="THIOREDOXIN-LIKE PROTEIN 1"/>
    <property type="match status" value="1"/>
</dbReference>
<dbReference type="Gene3D" id="3.40.30.10">
    <property type="entry name" value="Glutaredoxin"/>
    <property type="match status" value="1"/>
</dbReference>
<organism evidence="3 4">
    <name type="scientific">Plakobranchus ocellatus</name>
    <dbReference type="NCBI Taxonomy" id="259542"/>
    <lineage>
        <taxon>Eukaryota</taxon>
        <taxon>Metazoa</taxon>
        <taxon>Spiralia</taxon>
        <taxon>Lophotrochozoa</taxon>
        <taxon>Mollusca</taxon>
        <taxon>Gastropoda</taxon>
        <taxon>Heterobranchia</taxon>
        <taxon>Euthyneura</taxon>
        <taxon>Panpulmonata</taxon>
        <taxon>Sacoglossa</taxon>
        <taxon>Placobranchoidea</taxon>
        <taxon>Plakobranchidae</taxon>
        <taxon>Plakobranchus</taxon>
    </lineage>
</organism>
<dbReference type="PROSITE" id="PS00194">
    <property type="entry name" value="THIOREDOXIN_1"/>
    <property type="match status" value="1"/>
</dbReference>
<dbReference type="InterPro" id="IPR017937">
    <property type="entry name" value="Thioredoxin_CS"/>
</dbReference>
<proteinExistence type="predicted"/>
<evidence type="ECO:0000259" key="2">
    <source>
        <dbReference type="PROSITE" id="PS51352"/>
    </source>
</evidence>
<dbReference type="PRINTS" id="PR00421">
    <property type="entry name" value="THIOREDOXIN"/>
</dbReference>
<comment type="caution">
    <text evidence="3">The sequence shown here is derived from an EMBL/GenBank/DDBJ whole genome shotgun (WGS) entry which is preliminary data.</text>
</comment>
<sequence length="207" mass="23319">MLSFEGDQRPRAKLKAVTTKPIRSLLVYFQRGNTLHEMGNIRVICFPQEIPQLTKLSLSMSLKVGLRTALGHKRGCPLVLLGLIRRLKLYVCCMTPSHDGYCSDSMSWLQDQFDKIITETDTLVVVDFFANWCGPCRAIAPQLEVMAKEFEDEILFIKVDIDENEETTKASNVDATPTFHFYKGGNKIDVVVGASAKAVADKIRQYK</sequence>
<reference evidence="3 4" key="1">
    <citation type="journal article" date="2021" name="Elife">
        <title>Chloroplast acquisition without the gene transfer in kleptoplastic sea slugs, Plakobranchus ocellatus.</title>
        <authorList>
            <person name="Maeda T."/>
            <person name="Takahashi S."/>
            <person name="Yoshida T."/>
            <person name="Shimamura S."/>
            <person name="Takaki Y."/>
            <person name="Nagai Y."/>
            <person name="Toyoda A."/>
            <person name="Suzuki Y."/>
            <person name="Arimoto A."/>
            <person name="Ishii H."/>
            <person name="Satoh N."/>
            <person name="Nishiyama T."/>
            <person name="Hasebe M."/>
            <person name="Maruyama T."/>
            <person name="Minagawa J."/>
            <person name="Obokata J."/>
            <person name="Shigenobu S."/>
        </authorList>
    </citation>
    <scope>NUCLEOTIDE SEQUENCE [LARGE SCALE GENOMIC DNA]</scope>
</reference>